<dbReference type="Proteomes" id="UP000054324">
    <property type="component" value="Unassembled WGS sequence"/>
</dbReference>
<keyword evidence="3" id="KW-1185">Reference proteome</keyword>
<dbReference type="AlphaFoldDB" id="A0A075AI96"/>
<dbReference type="EMBL" id="KL596648">
    <property type="protein sequence ID" value="KER31249.1"/>
    <property type="molecule type" value="Genomic_DNA"/>
</dbReference>
<dbReference type="RefSeq" id="XP_009164955.1">
    <property type="nucleotide sequence ID" value="XM_009166691.1"/>
</dbReference>
<proteinExistence type="predicted"/>
<dbReference type="GeneID" id="20316630"/>
<accession>A0A075AI96</accession>
<dbReference type="KEGG" id="ovi:T265_02442"/>
<reference evidence="2 3" key="1">
    <citation type="submission" date="2013-11" db="EMBL/GenBank/DDBJ databases">
        <title>Opisthorchis viverrini - life in the bile duct.</title>
        <authorList>
            <person name="Young N.D."/>
            <person name="Nagarajan N."/>
            <person name="Lin S.J."/>
            <person name="Korhonen P.K."/>
            <person name="Jex A.R."/>
            <person name="Hall R.S."/>
            <person name="Safavi-Hemami H."/>
            <person name="Kaewkong W."/>
            <person name="Bertrand D."/>
            <person name="Gao S."/>
            <person name="Seet Q."/>
            <person name="Wongkham S."/>
            <person name="Teh B.T."/>
            <person name="Wongkham C."/>
            <person name="Intapan P.M."/>
            <person name="Maleewong W."/>
            <person name="Yang X."/>
            <person name="Hu M."/>
            <person name="Wang Z."/>
            <person name="Hofmann A."/>
            <person name="Sternberg P.W."/>
            <person name="Tan P."/>
            <person name="Wang J."/>
            <person name="Gasser R.B."/>
        </authorList>
    </citation>
    <scope>NUCLEOTIDE SEQUENCE [LARGE SCALE GENOMIC DNA]</scope>
</reference>
<evidence type="ECO:0000256" key="1">
    <source>
        <dbReference type="SAM" id="MobiDB-lite"/>
    </source>
</evidence>
<organism evidence="2 3">
    <name type="scientific">Opisthorchis viverrini</name>
    <name type="common">Southeast Asian liver fluke</name>
    <dbReference type="NCBI Taxonomy" id="6198"/>
    <lineage>
        <taxon>Eukaryota</taxon>
        <taxon>Metazoa</taxon>
        <taxon>Spiralia</taxon>
        <taxon>Lophotrochozoa</taxon>
        <taxon>Platyhelminthes</taxon>
        <taxon>Trematoda</taxon>
        <taxon>Digenea</taxon>
        <taxon>Opisthorchiida</taxon>
        <taxon>Opisthorchiata</taxon>
        <taxon>Opisthorchiidae</taxon>
        <taxon>Opisthorchis</taxon>
    </lineage>
</organism>
<name>A0A075AI96_OPIVI</name>
<dbReference type="CTD" id="20316630"/>
<evidence type="ECO:0000313" key="3">
    <source>
        <dbReference type="Proteomes" id="UP000054324"/>
    </source>
</evidence>
<feature type="region of interest" description="Disordered" evidence="1">
    <location>
        <begin position="20"/>
        <end position="43"/>
    </location>
</feature>
<evidence type="ECO:0000313" key="2">
    <source>
        <dbReference type="EMBL" id="KER31249.1"/>
    </source>
</evidence>
<protein>
    <submittedName>
        <fullName evidence="2">Uncharacterized protein</fullName>
    </submittedName>
</protein>
<gene>
    <name evidence="2" type="ORF">T265_02442</name>
</gene>
<sequence>MSLVTNPGVQNLSIGLRPTVWMPKSTSNDNRSTPPSVLDEPGSHARTCSLSIFDHVRLSNPTDNLRGCVINIHLALFQIDGSGPEASIHTI</sequence>
<feature type="compositionally biased region" description="Polar residues" evidence="1">
    <location>
        <begin position="24"/>
        <end position="35"/>
    </location>
</feature>